<dbReference type="PROSITE" id="PS51379">
    <property type="entry name" value="4FE4S_FER_2"/>
    <property type="match status" value="2"/>
</dbReference>
<reference evidence="2 3" key="1">
    <citation type="submission" date="2015-09" db="EMBL/GenBank/DDBJ databases">
        <title>Genome sequence of Oxobacter pfennigii DSM 3222.</title>
        <authorList>
            <person name="Poehlein A."/>
            <person name="Bengelsdorf F.R."/>
            <person name="Schiel-Bengelsdorf B."/>
            <person name="Duerre P."/>
            <person name="Daniel R."/>
        </authorList>
    </citation>
    <scope>NUCLEOTIDE SEQUENCE [LARGE SCALE GENOMIC DNA]</scope>
    <source>
        <strain evidence="2 3">DSM 3222</strain>
    </source>
</reference>
<dbReference type="NCBIfam" id="NF038196">
    <property type="entry name" value="ferrodoxin_EFR1"/>
    <property type="match status" value="1"/>
</dbReference>
<dbReference type="Pfam" id="PF12724">
    <property type="entry name" value="Flavodoxin_5"/>
    <property type="match status" value="1"/>
</dbReference>
<feature type="domain" description="4Fe-4S ferredoxin-type" evidence="1">
    <location>
        <begin position="211"/>
        <end position="238"/>
    </location>
</feature>
<evidence type="ECO:0000313" key="2">
    <source>
        <dbReference type="EMBL" id="KPU44466.1"/>
    </source>
</evidence>
<organism evidence="2 3">
    <name type="scientific">Oxobacter pfennigii</name>
    <dbReference type="NCBI Taxonomy" id="36849"/>
    <lineage>
        <taxon>Bacteria</taxon>
        <taxon>Bacillati</taxon>
        <taxon>Bacillota</taxon>
        <taxon>Clostridia</taxon>
        <taxon>Eubacteriales</taxon>
        <taxon>Clostridiaceae</taxon>
        <taxon>Oxobacter</taxon>
    </lineage>
</organism>
<dbReference type="EMBL" id="LKET01000030">
    <property type="protein sequence ID" value="KPU44466.1"/>
    <property type="molecule type" value="Genomic_DNA"/>
</dbReference>
<proteinExistence type="predicted"/>
<dbReference type="OrthoDB" id="9813995at2"/>
<evidence type="ECO:0000313" key="3">
    <source>
        <dbReference type="Proteomes" id="UP000050326"/>
    </source>
</evidence>
<keyword evidence="3" id="KW-1185">Reference proteome</keyword>
<dbReference type="SUPFAM" id="SSF52218">
    <property type="entry name" value="Flavoproteins"/>
    <property type="match status" value="1"/>
</dbReference>
<evidence type="ECO:0000259" key="1">
    <source>
        <dbReference type="PROSITE" id="PS51379"/>
    </source>
</evidence>
<comment type="caution">
    <text evidence="2">The sequence shown here is derived from an EMBL/GenBank/DDBJ whole genome shotgun (WGS) entry which is preliminary data.</text>
</comment>
<dbReference type="Pfam" id="PF00037">
    <property type="entry name" value="Fer4"/>
    <property type="match status" value="1"/>
</dbReference>
<sequence>MGFTIFYFSATGNSLEIARKIAKELGDCVIKPMVTQAPGEPVGGPGESVGFVFPVYYNGLPRLVKRFIEDLPIYPGSYCFAIANSGGTRANPLGMLEDVLSQKQVRLSFAEEVKMPGNYIVSHQVPSSEKVKEILKSAAGKVEKAAGAIAAGEGKPVIRKAELWSKIINHSYLYKNINKWDEEFLTTDKCIGCGLCAEVCSVCNIKMEERRPVWQHNCERCLACIHWCPCEAIEYGKKTVGRRRYHNPNIKMEDIKR</sequence>
<dbReference type="Gene3D" id="3.30.70.20">
    <property type="match status" value="1"/>
</dbReference>
<gene>
    <name evidence="2" type="primary">rsxB_1</name>
    <name evidence="2" type="ORF">OXPF_19600</name>
</gene>
<dbReference type="AlphaFoldDB" id="A0A0P8X0Z7"/>
<accession>A0A0P8X0Z7</accession>
<dbReference type="InterPro" id="IPR017896">
    <property type="entry name" value="4Fe4S_Fe-S-bd"/>
</dbReference>
<dbReference type="Proteomes" id="UP000050326">
    <property type="component" value="Unassembled WGS sequence"/>
</dbReference>
<dbReference type="RefSeq" id="WP_054875014.1">
    <property type="nucleotide sequence ID" value="NZ_LKET01000030.1"/>
</dbReference>
<feature type="domain" description="4Fe-4S ferredoxin-type" evidence="1">
    <location>
        <begin position="181"/>
        <end position="210"/>
    </location>
</feature>
<dbReference type="STRING" id="36849.OXPF_19600"/>
<dbReference type="Gene3D" id="3.40.50.360">
    <property type="match status" value="1"/>
</dbReference>
<protein>
    <submittedName>
        <fullName evidence="2">Electron transport complex subunit RsxB</fullName>
    </submittedName>
</protein>
<dbReference type="InterPro" id="IPR047964">
    <property type="entry name" value="EFR1-like"/>
</dbReference>
<dbReference type="SUPFAM" id="SSF54862">
    <property type="entry name" value="4Fe-4S ferredoxins"/>
    <property type="match status" value="1"/>
</dbReference>
<dbReference type="InterPro" id="IPR026816">
    <property type="entry name" value="Flavodoxin_dom"/>
</dbReference>
<dbReference type="InterPro" id="IPR029039">
    <property type="entry name" value="Flavoprotein-like_sf"/>
</dbReference>
<name>A0A0P8X0Z7_9CLOT</name>